<keyword evidence="4 11" id="KW-1133">Transmembrane helix</keyword>
<dbReference type="RefSeq" id="WP_394846008.1">
    <property type="nucleotide sequence ID" value="NZ_CP089982.1"/>
</dbReference>
<keyword evidence="10" id="KW-0129">CBS domain</keyword>
<evidence type="ECO:0000256" key="5">
    <source>
        <dbReference type="ARBA" id="ARBA00023065"/>
    </source>
</evidence>
<dbReference type="InterPro" id="IPR050368">
    <property type="entry name" value="ClC-type_chloride_channel"/>
</dbReference>
<dbReference type="PANTHER" id="PTHR43427">
    <property type="entry name" value="CHLORIDE CHANNEL PROTEIN CLC-E"/>
    <property type="match status" value="1"/>
</dbReference>
<keyword evidence="2" id="KW-0813">Transport</keyword>
<evidence type="ECO:0000256" key="9">
    <source>
        <dbReference type="ARBA" id="ARBA00023303"/>
    </source>
</evidence>
<organism evidence="13 14">
    <name type="scientific">Pendulispora brunnea</name>
    <dbReference type="NCBI Taxonomy" id="2905690"/>
    <lineage>
        <taxon>Bacteria</taxon>
        <taxon>Pseudomonadati</taxon>
        <taxon>Myxococcota</taxon>
        <taxon>Myxococcia</taxon>
        <taxon>Myxococcales</taxon>
        <taxon>Sorangiineae</taxon>
        <taxon>Pendulisporaceae</taxon>
        <taxon>Pendulispora</taxon>
    </lineage>
</organism>
<sequence>MSSDPSSATPEELGDFTTTTRVVPLTLLAAAIGVLAAFVARALLAAIAFFTNLFFFQRFSIQSVSPSEHHLGYAVVLVPVVGALIIGLMARYGSEKIRGHGIPEAIEAILLRGSRVQARVALLKPLSSAISIGSGGPFGAEGPIIMTGGAFGSLVAQFFELSSAERKTLLVAGAAAGMSATFDSPLAASFLAVELLLFEWKPRSMIPVSVAAVVAASVRPYLLGTGPLFPIAPTVSATPHPTWALVFACAACGIAAGVMSGLLTKGVYFFEDAFLKLPIHWMWWPAIGGLAIGIGGIFEPRALGVGYETIESLLRGELIGRALLLLMIVKSSIWMISLGSGTSGGVLAPLLIMGASLGGLEAHVLPNMGPGFWPLVSMAAILGGTMRSPFTGIVFALEVTHAWGLIVPLLLAVPMAHAFTVLALKRSILTEKVSRRGFHLSREYETDPLEILFVREVMSIEPDVVARAAAAFDEAGDKPAVAYANEPLRVAVYRMAQTGMTRLPVINGDPRAIVGEITLEDMLKARVRHLEEEQRRERIRHLPAVIPQRFLPRPLRGKPQ</sequence>
<dbReference type="InterPro" id="IPR046342">
    <property type="entry name" value="CBS_dom_sf"/>
</dbReference>
<keyword evidence="8" id="KW-0868">Chloride</keyword>
<evidence type="ECO:0000313" key="13">
    <source>
        <dbReference type="EMBL" id="WXA95401.1"/>
    </source>
</evidence>
<dbReference type="SMART" id="SM00116">
    <property type="entry name" value="CBS"/>
    <property type="match status" value="1"/>
</dbReference>
<feature type="transmembrane region" description="Helical" evidence="11">
    <location>
        <begin position="281"/>
        <end position="298"/>
    </location>
</feature>
<keyword evidence="3 11" id="KW-0812">Transmembrane</keyword>
<dbReference type="InterPro" id="IPR001807">
    <property type="entry name" value="ClC"/>
</dbReference>
<reference evidence="13 14" key="1">
    <citation type="submission" date="2021-12" db="EMBL/GenBank/DDBJ databases">
        <title>Discovery of the Pendulisporaceae a myxobacterial family with distinct sporulation behavior and unique specialized metabolism.</title>
        <authorList>
            <person name="Garcia R."/>
            <person name="Popoff A."/>
            <person name="Bader C.D."/>
            <person name="Loehr J."/>
            <person name="Walesch S."/>
            <person name="Walt C."/>
            <person name="Boldt J."/>
            <person name="Bunk B."/>
            <person name="Haeckl F.J.F.P.J."/>
            <person name="Gunesch A.P."/>
            <person name="Birkelbach J."/>
            <person name="Nuebel U."/>
            <person name="Pietschmann T."/>
            <person name="Bach T."/>
            <person name="Mueller R."/>
        </authorList>
    </citation>
    <scope>NUCLEOTIDE SEQUENCE [LARGE SCALE GENOMIC DNA]</scope>
    <source>
        <strain evidence="13 14">MSr12523</strain>
    </source>
</reference>
<evidence type="ECO:0000256" key="7">
    <source>
        <dbReference type="ARBA" id="ARBA00023173"/>
    </source>
</evidence>
<feature type="transmembrane region" description="Helical" evidence="11">
    <location>
        <begin position="70"/>
        <end position="90"/>
    </location>
</feature>
<dbReference type="Pfam" id="PF00654">
    <property type="entry name" value="Voltage_CLC"/>
    <property type="match status" value="1"/>
</dbReference>
<evidence type="ECO:0000256" key="8">
    <source>
        <dbReference type="ARBA" id="ARBA00023214"/>
    </source>
</evidence>
<accession>A0ABZ2K9N3</accession>
<comment type="subcellular location">
    <subcellularLocation>
        <location evidence="1">Membrane</location>
        <topology evidence="1">Multi-pass membrane protein</topology>
    </subcellularLocation>
</comment>
<keyword evidence="5" id="KW-0406">Ion transport</keyword>
<dbReference type="PRINTS" id="PR00762">
    <property type="entry name" value="CLCHANNEL"/>
</dbReference>
<protein>
    <submittedName>
        <fullName evidence="13">Chloride channel protein</fullName>
    </submittedName>
</protein>
<feature type="transmembrane region" description="Helical" evidence="11">
    <location>
        <begin position="243"/>
        <end position="269"/>
    </location>
</feature>
<evidence type="ECO:0000256" key="3">
    <source>
        <dbReference type="ARBA" id="ARBA00022692"/>
    </source>
</evidence>
<dbReference type="EMBL" id="CP089982">
    <property type="protein sequence ID" value="WXA95401.1"/>
    <property type="molecule type" value="Genomic_DNA"/>
</dbReference>
<evidence type="ECO:0000256" key="6">
    <source>
        <dbReference type="ARBA" id="ARBA00023136"/>
    </source>
</evidence>
<evidence type="ECO:0000256" key="4">
    <source>
        <dbReference type="ARBA" id="ARBA00022989"/>
    </source>
</evidence>
<dbReference type="InterPro" id="IPR000644">
    <property type="entry name" value="CBS_dom"/>
</dbReference>
<evidence type="ECO:0000256" key="1">
    <source>
        <dbReference type="ARBA" id="ARBA00004141"/>
    </source>
</evidence>
<dbReference type="PANTHER" id="PTHR43427:SF6">
    <property type="entry name" value="CHLORIDE CHANNEL PROTEIN CLC-E"/>
    <property type="match status" value="1"/>
</dbReference>
<evidence type="ECO:0000259" key="12">
    <source>
        <dbReference type="PROSITE" id="PS51371"/>
    </source>
</evidence>
<evidence type="ECO:0000256" key="10">
    <source>
        <dbReference type="PROSITE-ProRule" id="PRU00703"/>
    </source>
</evidence>
<keyword evidence="14" id="KW-1185">Reference proteome</keyword>
<keyword evidence="6 11" id="KW-0472">Membrane</keyword>
<evidence type="ECO:0000256" key="11">
    <source>
        <dbReference type="SAM" id="Phobius"/>
    </source>
</evidence>
<feature type="domain" description="CBS" evidence="12">
    <location>
        <begin position="475"/>
        <end position="532"/>
    </location>
</feature>
<dbReference type="CDD" id="cd00400">
    <property type="entry name" value="Voltage_gated_ClC"/>
    <property type="match status" value="1"/>
</dbReference>
<feature type="transmembrane region" description="Helical" evidence="11">
    <location>
        <begin position="25"/>
        <end position="50"/>
    </location>
</feature>
<evidence type="ECO:0000313" key="14">
    <source>
        <dbReference type="Proteomes" id="UP001379533"/>
    </source>
</evidence>
<gene>
    <name evidence="13" type="ORF">LZC95_00915</name>
</gene>
<dbReference type="InterPro" id="IPR014743">
    <property type="entry name" value="Cl-channel_core"/>
</dbReference>
<dbReference type="Pfam" id="PF00571">
    <property type="entry name" value="CBS"/>
    <property type="match status" value="1"/>
</dbReference>
<keyword evidence="9" id="KW-0407">Ion channel</keyword>
<feature type="transmembrane region" description="Helical" evidence="11">
    <location>
        <begin position="403"/>
        <end position="424"/>
    </location>
</feature>
<dbReference type="PROSITE" id="PS51371">
    <property type="entry name" value="CBS"/>
    <property type="match status" value="1"/>
</dbReference>
<proteinExistence type="predicted"/>
<evidence type="ECO:0000256" key="2">
    <source>
        <dbReference type="ARBA" id="ARBA00022448"/>
    </source>
</evidence>
<dbReference type="Gene3D" id="1.10.3080.10">
    <property type="entry name" value="Clc chloride channel"/>
    <property type="match status" value="1"/>
</dbReference>
<dbReference type="SUPFAM" id="SSF54631">
    <property type="entry name" value="CBS-domain pair"/>
    <property type="match status" value="1"/>
</dbReference>
<feature type="transmembrane region" description="Helical" evidence="11">
    <location>
        <begin position="372"/>
        <end position="397"/>
    </location>
</feature>
<dbReference type="SUPFAM" id="SSF81340">
    <property type="entry name" value="Clc chloride channel"/>
    <property type="match status" value="1"/>
</dbReference>
<dbReference type="Proteomes" id="UP001379533">
    <property type="component" value="Chromosome"/>
</dbReference>
<dbReference type="Gene3D" id="3.10.580.10">
    <property type="entry name" value="CBS-domain"/>
    <property type="match status" value="1"/>
</dbReference>
<name>A0ABZ2K9N3_9BACT</name>
<feature type="transmembrane region" description="Helical" evidence="11">
    <location>
        <begin position="342"/>
        <end position="360"/>
    </location>
</feature>
<keyword evidence="7" id="KW-0869">Chloride channel</keyword>